<keyword evidence="3 5" id="KW-0472">Membrane</keyword>
<evidence type="ECO:0000256" key="1">
    <source>
        <dbReference type="ARBA" id="ARBA00022692"/>
    </source>
</evidence>
<dbReference type="EMBL" id="JAULSR010000001">
    <property type="protein sequence ID" value="KAK0634689.1"/>
    <property type="molecule type" value="Genomic_DNA"/>
</dbReference>
<dbReference type="InterPro" id="IPR028143">
    <property type="entry name" value="Get2/sif1"/>
</dbReference>
<accession>A0AA39XIS7</accession>
<evidence type="ECO:0000313" key="6">
    <source>
        <dbReference type="EMBL" id="KAK0634689.1"/>
    </source>
</evidence>
<keyword evidence="1 5" id="KW-0812">Transmembrane</keyword>
<feature type="compositionally biased region" description="Low complexity" evidence="4">
    <location>
        <begin position="107"/>
        <end position="121"/>
    </location>
</feature>
<sequence>MSDDAAAEARAAEQARLRKERREAKIKAGGASRLNRITGLGGGIQRDPVPQQSSTASTTTPTTTPTSTQSAQAAQAPRQQQNQAHADPEEVDISQHFYQPQTTARIPPSQRQPQQQPPSSSALDPMNMSEAQLRQMMLSFDGPAPGAGAGAGPGGFGGLGGMGMGMGGGAGAGAGAGMEEDPMMQMMMQMLGGGGPGAPGGAGGFPGMGAFPGMGGAGGDGASPFPFPFPPGAAGGFPGMMGMGGGPAATKLPDRYAALWRLLHTAVALGLGLYIALWTTFSGSKMERESAVATGMASVTSSSSSSAAAKKQQQELGSDILYGSGEGGAGGMIASLAGFLPAPIKGYVEIALRYGQIFSTVKADILVCIFVLGVCSWVRA</sequence>
<feature type="compositionally biased region" description="Basic and acidic residues" evidence="4">
    <location>
        <begin position="10"/>
        <end position="26"/>
    </location>
</feature>
<organism evidence="6 7">
    <name type="scientific">Bombardia bombarda</name>
    <dbReference type="NCBI Taxonomy" id="252184"/>
    <lineage>
        <taxon>Eukaryota</taxon>
        <taxon>Fungi</taxon>
        <taxon>Dikarya</taxon>
        <taxon>Ascomycota</taxon>
        <taxon>Pezizomycotina</taxon>
        <taxon>Sordariomycetes</taxon>
        <taxon>Sordariomycetidae</taxon>
        <taxon>Sordariales</taxon>
        <taxon>Lasiosphaeriaceae</taxon>
        <taxon>Bombardia</taxon>
    </lineage>
</organism>
<evidence type="ECO:0000256" key="3">
    <source>
        <dbReference type="ARBA" id="ARBA00023136"/>
    </source>
</evidence>
<proteinExistence type="predicted"/>
<feature type="transmembrane region" description="Helical" evidence="5">
    <location>
        <begin position="258"/>
        <end position="278"/>
    </location>
</feature>
<dbReference type="AlphaFoldDB" id="A0AA39XIS7"/>
<dbReference type="Pfam" id="PF08690">
    <property type="entry name" value="GET2"/>
    <property type="match status" value="2"/>
</dbReference>
<evidence type="ECO:0000256" key="2">
    <source>
        <dbReference type="ARBA" id="ARBA00022989"/>
    </source>
</evidence>
<evidence type="ECO:0000256" key="5">
    <source>
        <dbReference type="SAM" id="Phobius"/>
    </source>
</evidence>
<comment type="caution">
    <text evidence="6">The sequence shown here is derived from an EMBL/GenBank/DDBJ whole genome shotgun (WGS) entry which is preliminary data.</text>
</comment>
<evidence type="ECO:0000256" key="4">
    <source>
        <dbReference type="SAM" id="MobiDB-lite"/>
    </source>
</evidence>
<dbReference type="Proteomes" id="UP001174934">
    <property type="component" value="Unassembled WGS sequence"/>
</dbReference>
<dbReference type="PANTHER" id="PTHR28263">
    <property type="entry name" value="GOLGI TO ER TRAFFIC PROTEIN 2"/>
    <property type="match status" value="1"/>
</dbReference>
<keyword evidence="2 5" id="KW-1133">Transmembrane helix</keyword>
<dbReference type="GO" id="GO:0006890">
    <property type="term" value="P:retrograde vesicle-mediated transport, Golgi to endoplasmic reticulum"/>
    <property type="evidence" value="ECO:0007669"/>
    <property type="project" value="TreeGrafter"/>
</dbReference>
<dbReference type="PANTHER" id="PTHR28263:SF1">
    <property type="entry name" value="GOLGI TO ER TRAFFIC PROTEIN 2"/>
    <property type="match status" value="1"/>
</dbReference>
<name>A0AA39XIS7_9PEZI</name>
<feature type="region of interest" description="Disordered" evidence="4">
    <location>
        <begin position="1"/>
        <end position="125"/>
    </location>
</feature>
<protein>
    <submittedName>
        <fullName evidence="6">Uncharacterized protein</fullName>
    </submittedName>
</protein>
<feature type="compositionally biased region" description="Low complexity" evidence="4">
    <location>
        <begin position="50"/>
        <end position="84"/>
    </location>
</feature>
<evidence type="ECO:0000313" key="7">
    <source>
        <dbReference type="Proteomes" id="UP001174934"/>
    </source>
</evidence>
<keyword evidence="7" id="KW-1185">Reference proteome</keyword>
<reference evidence="6" key="1">
    <citation type="submission" date="2023-06" db="EMBL/GenBank/DDBJ databases">
        <title>Genome-scale phylogeny and comparative genomics of the fungal order Sordariales.</title>
        <authorList>
            <consortium name="Lawrence Berkeley National Laboratory"/>
            <person name="Hensen N."/>
            <person name="Bonometti L."/>
            <person name="Westerberg I."/>
            <person name="Brannstrom I.O."/>
            <person name="Guillou S."/>
            <person name="Cros-Aarteil S."/>
            <person name="Calhoun S."/>
            <person name="Haridas S."/>
            <person name="Kuo A."/>
            <person name="Mondo S."/>
            <person name="Pangilinan J."/>
            <person name="Riley R."/>
            <person name="LaButti K."/>
            <person name="Andreopoulos B."/>
            <person name="Lipzen A."/>
            <person name="Chen C."/>
            <person name="Yanf M."/>
            <person name="Daum C."/>
            <person name="Ng V."/>
            <person name="Clum A."/>
            <person name="Steindorff A."/>
            <person name="Ohm R."/>
            <person name="Martin F."/>
            <person name="Silar P."/>
            <person name="Natvig D."/>
            <person name="Lalanne C."/>
            <person name="Gautier V."/>
            <person name="Ament-velasquez S.L."/>
            <person name="Kruys A."/>
            <person name="Hutchinson M.I."/>
            <person name="Powell A.J."/>
            <person name="Barry K."/>
            <person name="Miller A.N."/>
            <person name="Grigoriev I.V."/>
            <person name="Debuchy R."/>
            <person name="Gladieux P."/>
            <person name="Thoren M.H."/>
            <person name="Johannesson H."/>
        </authorList>
    </citation>
    <scope>NUCLEOTIDE SEQUENCE</scope>
    <source>
        <strain evidence="6">SMH3391-2</strain>
    </source>
</reference>
<gene>
    <name evidence="6" type="ORF">B0T17DRAFT_649836</name>
</gene>